<evidence type="ECO:0000256" key="2">
    <source>
        <dbReference type="ARBA" id="ARBA00007577"/>
    </source>
</evidence>
<dbReference type="InterPro" id="IPR036640">
    <property type="entry name" value="ABC1_TM_sf"/>
</dbReference>
<dbReference type="Pfam" id="PF00005">
    <property type="entry name" value="ABC_tran"/>
    <property type="match status" value="2"/>
</dbReference>
<dbReference type="FunFam" id="3.40.50.300:FF:000240">
    <property type="entry name" value="ABC transporter B family member 20"/>
    <property type="match status" value="1"/>
</dbReference>
<dbReference type="InterPro" id="IPR003593">
    <property type="entry name" value="AAA+_ATPase"/>
</dbReference>
<dbReference type="GO" id="GO:0005524">
    <property type="term" value="F:ATP binding"/>
    <property type="evidence" value="ECO:0007669"/>
    <property type="project" value="UniProtKB-KW"/>
</dbReference>
<dbReference type="OrthoDB" id="6500128at2759"/>
<sequence length="1305" mass="141870">MKELESASPAVGPAGSEPGSGAEPQGSSSSKSSGQHHGPSRGSAVLGMGQETDAVEQKDEEGKKEKKKKGGDSSFTFFLRVFTYNDTKGWLLNFIAFVCMIISGTVLPLMDLVFGKFVNVFNDFVIGELSPAGYRSKVGEFSLYFVYLFLGKFVLDYAWTVLVNLTAIRTTKELRIDFVRQLLRQEVSFFDSPSSSVSGQVTTNGNLINNGISEKLGLTIQAISSFFAAFVVAFAVQWKLTLIVISIVPVNLVVTIICVILDTAYEYQMFEIYGRSGSLAEEAFSTIRTAHAFWAFPKLSRRFENILEDAAKIGAKKSLIYAILFPIEFFCIFAGYGLAFWQGIRMYSEGEIKDPGTVVTVIFAVLVAAQALTQIAPQTIAISKATAAASDIFGIIDRKSQIDSLSAGGEILEDFKGDIKFSGVRFAYPTRPDVPVLRCLDLDVPADKTTALVGASGSGKSTIFGLLERWYLPTEGSITLDGLPIEGFNLQWLRTSIRLVQQEPTLFSGSIYQNVVDGLAGTGMASLPEEEKRRLVTEACQAAFAHDFIEDLPQSYDTIIGERGASLSGGQKQRIVIARSIISNPKVLLLDEATSALDPKAEKIVQQALNNVAKGRTMIIIAHRLSSIRGADNIVVMSKGGTIENGTHDELIAHNGAYASLVRAQDLGHGSIEANYGEEKEDGEVQDLDNHIANVSTAASAVSGIAPADDDEGYSLATGLWYVLKEQPDLWVPLTVTFICGAAGGATYPALAVLFSNTMEGFERMDVGKVNFFALMFFVVACGNLVVYAIAGWLANAIAQHIMKFYRAELFRNTLRQDMVFFDQPEHSTGSLVSRLSAEPTNLQELISMNLALMLVNIVNLVSSSILAIAYGWKLGLVLTFGAMPALVGSGYVRIRLEFKFEDDTAARFASSSGLASEAVMAIRTVSSLALERAVVERYRAALEGIARSAIGSLGWKMLFYALSQSVSFLAMGLGFWYGGRLVSTGEYTTGQFYTVFVAAIFSGQSSAMFFQYTTSITKARTSMNYIFALRRKRELNDTDDSGGDGSNEETLSEKGTAVEIEDIGFAYPLRPRLHVLRGINVGIASGKMIAFVGASGCGKSTMIALLERFYDPTTGQIRTDGQGIETRNRRLHRRDIALVQQEPVLYQGSIRENIALGVEEEEPGDEAIADACRQANVWDFIASLPEGLGTPCGNQGLSLSGGQRQRIAIARALIRHPRLLLLDEATSALDTESEKVVKEALDRAAAGRTTVAVAHRLSTIRDADLIVVFERGRVAERGTHEELIAMRGMYYEMVLGQSLDREAA</sequence>
<keyword evidence="8 12" id="KW-1133">Transmembrane helix</keyword>
<feature type="domain" description="ABC transmembrane type-1" evidence="14">
    <location>
        <begin position="94"/>
        <end position="384"/>
    </location>
</feature>
<dbReference type="HOGENOM" id="CLU_000604_17_2_1"/>
<evidence type="ECO:0000313" key="15">
    <source>
        <dbReference type="EMBL" id="KFH42537.1"/>
    </source>
</evidence>
<feature type="transmembrane region" description="Helical" evidence="12">
    <location>
        <begin position="991"/>
        <end position="1011"/>
    </location>
</feature>
<keyword evidence="9 12" id="KW-0472">Membrane</keyword>
<feature type="transmembrane region" description="Helical" evidence="12">
    <location>
        <begin position="242"/>
        <end position="265"/>
    </location>
</feature>
<feature type="transmembrane region" description="Helical" evidence="12">
    <location>
        <begin position="958"/>
        <end position="979"/>
    </location>
</feature>
<comment type="similarity">
    <text evidence="2">Belongs to the ABC transporter superfamily. ABCB family. Multidrug resistance exporter (TC 3.A.1.201) subfamily.</text>
</comment>
<dbReference type="Pfam" id="PF00664">
    <property type="entry name" value="ABC_membrane"/>
    <property type="match status" value="2"/>
</dbReference>
<evidence type="ECO:0000256" key="11">
    <source>
        <dbReference type="SAM" id="MobiDB-lite"/>
    </source>
</evidence>
<reference evidence="16" key="1">
    <citation type="journal article" date="2014" name="Genome Announc.">
        <title>Genome sequence and annotation of Acremonium chrysogenum, producer of the beta-lactam antibiotic cephalosporin C.</title>
        <authorList>
            <person name="Terfehr D."/>
            <person name="Dahlmann T.A."/>
            <person name="Specht T."/>
            <person name="Zadra I."/>
            <person name="Kuernsteiner H."/>
            <person name="Kueck U."/>
        </authorList>
    </citation>
    <scope>NUCLEOTIDE SEQUENCE [LARGE SCALE GENOMIC DNA]</scope>
    <source>
        <strain evidence="16">ATCC 11550 / CBS 779.69 / DSM 880 / IAM 14645 / JCM 23072 / IMI 49137</strain>
    </source>
</reference>
<dbReference type="GO" id="GO:0005743">
    <property type="term" value="C:mitochondrial inner membrane"/>
    <property type="evidence" value="ECO:0007669"/>
    <property type="project" value="TreeGrafter"/>
</dbReference>
<feature type="compositionally biased region" description="Low complexity" evidence="11">
    <location>
        <begin position="15"/>
        <end position="37"/>
    </location>
</feature>
<dbReference type="FunFam" id="3.40.50.300:FF:000913">
    <property type="entry name" value="ABC multidrug transporter SitT"/>
    <property type="match status" value="1"/>
</dbReference>
<dbReference type="PROSITE" id="PS00211">
    <property type="entry name" value="ABC_TRANSPORTER_1"/>
    <property type="match status" value="2"/>
</dbReference>
<dbReference type="Proteomes" id="UP000029964">
    <property type="component" value="Unassembled WGS sequence"/>
</dbReference>
<dbReference type="PANTHER" id="PTHR43394">
    <property type="entry name" value="ATP-DEPENDENT PERMEASE MDL1, MITOCHONDRIAL"/>
    <property type="match status" value="1"/>
</dbReference>
<feature type="transmembrane region" description="Helical" evidence="12">
    <location>
        <begin position="144"/>
        <end position="165"/>
    </location>
</feature>
<dbReference type="FunFam" id="1.20.1560.10:FF:000057">
    <property type="entry name" value="ABC multidrug transporter SitT"/>
    <property type="match status" value="1"/>
</dbReference>
<evidence type="ECO:0000256" key="10">
    <source>
        <dbReference type="ARBA" id="ARBA00023180"/>
    </source>
</evidence>
<feature type="domain" description="ABC transporter" evidence="13">
    <location>
        <begin position="419"/>
        <end position="664"/>
    </location>
</feature>
<dbReference type="PROSITE" id="PS50929">
    <property type="entry name" value="ABC_TM1F"/>
    <property type="match status" value="2"/>
</dbReference>
<keyword evidence="5" id="KW-0677">Repeat</keyword>
<dbReference type="CDD" id="cd03249">
    <property type="entry name" value="ABC_MTABC3_MDL1_MDL2"/>
    <property type="match status" value="2"/>
</dbReference>
<dbReference type="PANTHER" id="PTHR43394:SF1">
    <property type="entry name" value="ATP-BINDING CASSETTE SUB-FAMILY B MEMBER 10, MITOCHONDRIAL"/>
    <property type="match status" value="1"/>
</dbReference>
<dbReference type="InterPro" id="IPR027417">
    <property type="entry name" value="P-loop_NTPase"/>
</dbReference>
<evidence type="ECO:0000256" key="5">
    <source>
        <dbReference type="ARBA" id="ARBA00022737"/>
    </source>
</evidence>
<dbReference type="EMBL" id="JPKY01000091">
    <property type="protein sequence ID" value="KFH42537.1"/>
    <property type="molecule type" value="Genomic_DNA"/>
</dbReference>
<organism evidence="15 16">
    <name type="scientific">Hapsidospora chrysogenum (strain ATCC 11550 / CBS 779.69 / DSM 880 / IAM 14645 / JCM 23072 / IMI 49137)</name>
    <name type="common">Acremonium chrysogenum</name>
    <dbReference type="NCBI Taxonomy" id="857340"/>
    <lineage>
        <taxon>Eukaryota</taxon>
        <taxon>Fungi</taxon>
        <taxon>Dikarya</taxon>
        <taxon>Ascomycota</taxon>
        <taxon>Pezizomycotina</taxon>
        <taxon>Sordariomycetes</taxon>
        <taxon>Hypocreomycetidae</taxon>
        <taxon>Hypocreales</taxon>
        <taxon>Bionectriaceae</taxon>
        <taxon>Hapsidospora</taxon>
    </lineage>
</organism>
<evidence type="ECO:0000259" key="13">
    <source>
        <dbReference type="PROSITE" id="PS50893"/>
    </source>
</evidence>
<dbReference type="PROSITE" id="PS50893">
    <property type="entry name" value="ABC_TRANSPORTER_2"/>
    <property type="match status" value="2"/>
</dbReference>
<evidence type="ECO:0000256" key="7">
    <source>
        <dbReference type="ARBA" id="ARBA00022840"/>
    </source>
</evidence>
<feature type="transmembrane region" description="Helical" evidence="12">
    <location>
        <begin position="730"/>
        <end position="752"/>
    </location>
</feature>
<dbReference type="GO" id="GO:0015421">
    <property type="term" value="F:ABC-type oligopeptide transporter activity"/>
    <property type="evidence" value="ECO:0007669"/>
    <property type="project" value="TreeGrafter"/>
</dbReference>
<comment type="subcellular location">
    <subcellularLocation>
        <location evidence="1">Membrane</location>
        <topology evidence="1">Multi-pass membrane protein</topology>
    </subcellularLocation>
</comment>
<evidence type="ECO:0000256" key="6">
    <source>
        <dbReference type="ARBA" id="ARBA00022741"/>
    </source>
</evidence>
<feature type="domain" description="ABC transmembrane type-1" evidence="14">
    <location>
        <begin position="736"/>
        <end position="1019"/>
    </location>
</feature>
<dbReference type="InterPro" id="IPR039421">
    <property type="entry name" value="Type_1_exporter"/>
</dbReference>
<keyword evidence="4 12" id="KW-0812">Transmembrane</keyword>
<feature type="transmembrane region" description="Helical" evidence="12">
    <location>
        <begin position="319"/>
        <end position="344"/>
    </location>
</feature>
<evidence type="ECO:0000256" key="8">
    <source>
        <dbReference type="ARBA" id="ARBA00022989"/>
    </source>
</evidence>
<dbReference type="SMART" id="SM00382">
    <property type="entry name" value="AAA"/>
    <property type="match status" value="2"/>
</dbReference>
<dbReference type="SUPFAM" id="SSF90123">
    <property type="entry name" value="ABC transporter transmembrane region"/>
    <property type="match status" value="2"/>
</dbReference>
<protein>
    <submittedName>
        <fullName evidence="15">Leptomycin B resistance protein-like protein</fullName>
    </submittedName>
</protein>
<evidence type="ECO:0000259" key="14">
    <source>
        <dbReference type="PROSITE" id="PS50929"/>
    </source>
</evidence>
<evidence type="ECO:0000256" key="3">
    <source>
        <dbReference type="ARBA" id="ARBA00022448"/>
    </source>
</evidence>
<dbReference type="SUPFAM" id="SSF52540">
    <property type="entry name" value="P-loop containing nucleoside triphosphate hydrolases"/>
    <property type="match status" value="2"/>
</dbReference>
<proteinExistence type="inferred from homology"/>
<evidence type="ECO:0000313" key="16">
    <source>
        <dbReference type="Proteomes" id="UP000029964"/>
    </source>
</evidence>
<feature type="domain" description="ABC transporter" evidence="13">
    <location>
        <begin position="1059"/>
        <end position="1297"/>
    </location>
</feature>
<dbReference type="CDD" id="cd18577">
    <property type="entry name" value="ABC_6TM_Pgp_ABCB1_D1_like"/>
    <property type="match status" value="1"/>
</dbReference>
<evidence type="ECO:0000256" key="4">
    <source>
        <dbReference type="ARBA" id="ARBA00022692"/>
    </source>
</evidence>
<evidence type="ECO:0000256" key="1">
    <source>
        <dbReference type="ARBA" id="ARBA00004141"/>
    </source>
</evidence>
<comment type="caution">
    <text evidence="15">The sequence shown here is derived from an EMBL/GenBank/DDBJ whole genome shotgun (WGS) entry which is preliminary data.</text>
</comment>
<keyword evidence="7" id="KW-0067">ATP-binding</keyword>
<evidence type="ECO:0000256" key="12">
    <source>
        <dbReference type="SAM" id="Phobius"/>
    </source>
</evidence>
<feature type="transmembrane region" description="Helical" evidence="12">
    <location>
        <begin position="216"/>
        <end position="236"/>
    </location>
</feature>
<feature type="region of interest" description="Disordered" evidence="11">
    <location>
        <begin position="1"/>
        <end position="71"/>
    </location>
</feature>
<gene>
    <name evidence="15" type="ORF">ACRE_067050</name>
</gene>
<dbReference type="InterPro" id="IPR017871">
    <property type="entry name" value="ABC_transporter-like_CS"/>
</dbReference>
<accession>A0A086SZK5</accession>
<feature type="transmembrane region" description="Helical" evidence="12">
    <location>
        <begin position="356"/>
        <end position="376"/>
    </location>
</feature>
<dbReference type="GO" id="GO:0090374">
    <property type="term" value="P:oligopeptide export from mitochondrion"/>
    <property type="evidence" value="ECO:0007669"/>
    <property type="project" value="TreeGrafter"/>
</dbReference>
<keyword evidence="16" id="KW-1185">Reference proteome</keyword>
<dbReference type="Gene3D" id="1.20.1560.10">
    <property type="entry name" value="ABC transporter type 1, transmembrane domain"/>
    <property type="match status" value="2"/>
</dbReference>
<dbReference type="CDD" id="cd18578">
    <property type="entry name" value="ABC_6TM_Pgp_ABCB1_D2_like"/>
    <property type="match status" value="1"/>
</dbReference>
<name>A0A086SZK5_HAPC1</name>
<feature type="transmembrane region" description="Helical" evidence="12">
    <location>
        <begin position="772"/>
        <end position="795"/>
    </location>
</feature>
<keyword evidence="10" id="KW-0325">Glycoprotein</keyword>
<dbReference type="Gene3D" id="3.40.50.300">
    <property type="entry name" value="P-loop containing nucleotide triphosphate hydrolases"/>
    <property type="match status" value="2"/>
</dbReference>
<evidence type="ECO:0000256" key="9">
    <source>
        <dbReference type="ARBA" id="ARBA00023136"/>
    </source>
</evidence>
<keyword evidence="3" id="KW-0813">Transport</keyword>
<dbReference type="GO" id="GO:0016887">
    <property type="term" value="F:ATP hydrolysis activity"/>
    <property type="evidence" value="ECO:0007669"/>
    <property type="project" value="InterPro"/>
</dbReference>
<dbReference type="STRING" id="857340.A0A086SZK5"/>
<feature type="compositionally biased region" description="Basic and acidic residues" evidence="11">
    <location>
        <begin position="55"/>
        <end position="64"/>
    </location>
</feature>
<dbReference type="InterPro" id="IPR003439">
    <property type="entry name" value="ABC_transporter-like_ATP-bd"/>
</dbReference>
<feature type="transmembrane region" description="Helical" evidence="12">
    <location>
        <begin position="851"/>
        <end position="871"/>
    </location>
</feature>
<dbReference type="InterPro" id="IPR011527">
    <property type="entry name" value="ABC1_TM_dom"/>
</dbReference>
<feature type="transmembrane region" description="Helical" evidence="12">
    <location>
        <begin position="90"/>
        <end position="110"/>
    </location>
</feature>
<keyword evidence="6" id="KW-0547">Nucleotide-binding</keyword>